<dbReference type="AlphaFoldDB" id="A0A855Y9E0"/>
<dbReference type="EMBL" id="QGTZ01000007">
    <property type="protein sequence ID" value="PWW38961.1"/>
    <property type="molecule type" value="Genomic_DNA"/>
</dbReference>
<protein>
    <submittedName>
        <fullName evidence="1">Uncharacterized protein</fullName>
    </submittedName>
</protein>
<sequence>MSKEKGVTLIMKEPSEHLIAMLGQPYDSRRVQQVLQSFGVKRMPKASGYFSDDIIWSVKSSIRLDVYRSPKLHELTGRDDLNTDEWMIGAVQFLAPGSDDRIHTPFPGQLPAGMTMNSTPDELIREYGQPALYEEGEWLGGSGPFLAWRESGINVAIEYETNEDGSAMTCYTACLVGCIGAWRKDYPEVFVP</sequence>
<gene>
    <name evidence="1" type="ORF">DET56_107363</name>
</gene>
<name>A0A855Y9E0_9BACL</name>
<comment type="caution">
    <text evidence="1">The sequence shown here is derived from an EMBL/GenBank/DDBJ whole genome shotgun (WGS) entry which is preliminary data.</text>
</comment>
<organism evidence="1 2">
    <name type="scientific">Paenibacillus pabuli</name>
    <dbReference type="NCBI Taxonomy" id="1472"/>
    <lineage>
        <taxon>Bacteria</taxon>
        <taxon>Bacillati</taxon>
        <taxon>Bacillota</taxon>
        <taxon>Bacilli</taxon>
        <taxon>Bacillales</taxon>
        <taxon>Paenibacillaceae</taxon>
        <taxon>Paenibacillus</taxon>
    </lineage>
</organism>
<evidence type="ECO:0000313" key="2">
    <source>
        <dbReference type="Proteomes" id="UP000247078"/>
    </source>
</evidence>
<evidence type="ECO:0000313" key="1">
    <source>
        <dbReference type="EMBL" id="PWW38961.1"/>
    </source>
</evidence>
<proteinExistence type="predicted"/>
<accession>A0A855Y9E0</accession>
<dbReference type="Proteomes" id="UP000247078">
    <property type="component" value="Unassembled WGS sequence"/>
</dbReference>
<reference evidence="1 2" key="1">
    <citation type="submission" date="2018-05" db="EMBL/GenBank/DDBJ databases">
        <title>Freshwater and sediment microbial communities from various areas in North America, analyzing microbe dynamics in response to fracking.</title>
        <authorList>
            <person name="Lamendella R."/>
        </authorList>
    </citation>
    <scope>NUCLEOTIDE SEQUENCE [LARGE SCALE GENOMIC DNA]</scope>
    <source>
        <strain evidence="1 2">DB-3</strain>
    </source>
</reference>